<reference evidence="2" key="1">
    <citation type="journal article" date="2023" name="G3 (Bethesda)">
        <title>A reference genome for the long-term kleptoplast-retaining sea slug Elysia crispata morphotype clarki.</title>
        <authorList>
            <person name="Eastman K.E."/>
            <person name="Pendleton A.L."/>
            <person name="Shaikh M.A."/>
            <person name="Suttiyut T."/>
            <person name="Ogas R."/>
            <person name="Tomko P."/>
            <person name="Gavelis G."/>
            <person name="Widhalm J.R."/>
            <person name="Wisecaver J.H."/>
        </authorList>
    </citation>
    <scope>NUCLEOTIDE SEQUENCE</scope>
    <source>
        <strain evidence="2">ECLA1</strain>
    </source>
</reference>
<feature type="compositionally biased region" description="Polar residues" evidence="1">
    <location>
        <begin position="23"/>
        <end position="38"/>
    </location>
</feature>
<evidence type="ECO:0000256" key="1">
    <source>
        <dbReference type="SAM" id="MobiDB-lite"/>
    </source>
</evidence>
<dbReference type="Proteomes" id="UP001283361">
    <property type="component" value="Unassembled WGS sequence"/>
</dbReference>
<dbReference type="EMBL" id="JAWDGP010006142">
    <property type="protein sequence ID" value="KAK3746461.1"/>
    <property type="molecule type" value="Genomic_DNA"/>
</dbReference>
<organism evidence="2 3">
    <name type="scientific">Elysia crispata</name>
    <name type="common">lettuce slug</name>
    <dbReference type="NCBI Taxonomy" id="231223"/>
    <lineage>
        <taxon>Eukaryota</taxon>
        <taxon>Metazoa</taxon>
        <taxon>Spiralia</taxon>
        <taxon>Lophotrochozoa</taxon>
        <taxon>Mollusca</taxon>
        <taxon>Gastropoda</taxon>
        <taxon>Heterobranchia</taxon>
        <taxon>Euthyneura</taxon>
        <taxon>Panpulmonata</taxon>
        <taxon>Sacoglossa</taxon>
        <taxon>Placobranchoidea</taxon>
        <taxon>Plakobranchidae</taxon>
        <taxon>Elysia</taxon>
    </lineage>
</organism>
<comment type="caution">
    <text evidence="2">The sequence shown here is derived from an EMBL/GenBank/DDBJ whole genome shotgun (WGS) entry which is preliminary data.</text>
</comment>
<proteinExistence type="predicted"/>
<feature type="region of interest" description="Disordered" evidence="1">
    <location>
        <begin position="1"/>
        <end position="38"/>
    </location>
</feature>
<evidence type="ECO:0000313" key="2">
    <source>
        <dbReference type="EMBL" id="KAK3746461.1"/>
    </source>
</evidence>
<keyword evidence="3" id="KW-1185">Reference proteome</keyword>
<gene>
    <name evidence="2" type="ORF">RRG08_017469</name>
</gene>
<accession>A0AAE0YID3</accession>
<sequence>MAGKPRNNGDLARTDRLDPRGLDSSTLSGHNDPSGECQSSVTYWRYPLAVWPSQWSKGHWVTRWRLADQGGLGL</sequence>
<dbReference type="AlphaFoldDB" id="A0AAE0YID3"/>
<feature type="compositionally biased region" description="Basic and acidic residues" evidence="1">
    <location>
        <begin position="12"/>
        <end position="21"/>
    </location>
</feature>
<evidence type="ECO:0000313" key="3">
    <source>
        <dbReference type="Proteomes" id="UP001283361"/>
    </source>
</evidence>
<name>A0AAE0YID3_9GAST</name>
<protein>
    <submittedName>
        <fullName evidence="2">Uncharacterized protein</fullName>
    </submittedName>
</protein>